<dbReference type="EMBL" id="GBXM01040982">
    <property type="protein sequence ID" value="JAH67595.1"/>
    <property type="molecule type" value="Transcribed_RNA"/>
</dbReference>
<reference evidence="1" key="2">
    <citation type="journal article" date="2015" name="Fish Shellfish Immunol.">
        <title>Early steps in the European eel (Anguilla anguilla)-Vibrio vulnificus interaction in the gills: Role of the RtxA13 toxin.</title>
        <authorList>
            <person name="Callol A."/>
            <person name="Pajuelo D."/>
            <person name="Ebbesson L."/>
            <person name="Teles M."/>
            <person name="MacKenzie S."/>
            <person name="Amaro C."/>
        </authorList>
    </citation>
    <scope>NUCLEOTIDE SEQUENCE</scope>
</reference>
<reference evidence="1" key="1">
    <citation type="submission" date="2014-11" db="EMBL/GenBank/DDBJ databases">
        <authorList>
            <person name="Amaro Gonzalez C."/>
        </authorList>
    </citation>
    <scope>NUCLEOTIDE SEQUENCE</scope>
</reference>
<proteinExistence type="predicted"/>
<dbReference type="AlphaFoldDB" id="A0A0E9UQV5"/>
<accession>A0A0E9UQV5</accession>
<sequence>MLDNSCIRKFQVENHI</sequence>
<name>A0A0E9UQV5_ANGAN</name>
<evidence type="ECO:0000313" key="1">
    <source>
        <dbReference type="EMBL" id="JAH67595.1"/>
    </source>
</evidence>
<protein>
    <submittedName>
        <fullName evidence="1">Uncharacterized protein</fullName>
    </submittedName>
</protein>
<organism evidence="1">
    <name type="scientific">Anguilla anguilla</name>
    <name type="common">European freshwater eel</name>
    <name type="synonym">Muraena anguilla</name>
    <dbReference type="NCBI Taxonomy" id="7936"/>
    <lineage>
        <taxon>Eukaryota</taxon>
        <taxon>Metazoa</taxon>
        <taxon>Chordata</taxon>
        <taxon>Craniata</taxon>
        <taxon>Vertebrata</taxon>
        <taxon>Euteleostomi</taxon>
        <taxon>Actinopterygii</taxon>
        <taxon>Neopterygii</taxon>
        <taxon>Teleostei</taxon>
        <taxon>Anguilliformes</taxon>
        <taxon>Anguillidae</taxon>
        <taxon>Anguilla</taxon>
    </lineage>
</organism>